<dbReference type="Proteomes" id="UP000199161">
    <property type="component" value="Unassembled WGS sequence"/>
</dbReference>
<keyword evidence="3" id="KW-1185">Reference proteome</keyword>
<evidence type="ECO:0000313" key="2">
    <source>
        <dbReference type="EMBL" id="SFB92694.1"/>
    </source>
</evidence>
<sequence>MSPAKPATVVAVVALVVFGTVGATGIAIATTQSGSGAGTDGAVTGSGPSAQLSADSYVVEQGDACRQIEPLSTAESVESFYDYRNHETHPEGVDRMYSSYGTEHLQENNASILFLHEGTDGISLVMVHDRVDGNTTGGVATFDIVGLPHESEWVVKNDDYDGESNMDEFDRGDGWAGASWIWTESRTAGGAIQGGLNEPFAVTIHPAFNEDAEYYENEDLYSPDWHEDGEIEEWHVLSGDADDPERAAFSSLEEPVTIRTGTCDDPSVSYDRTDDGISAAIEGASPDDVVRLQPTNGTGDAVRFDHVDVTGLEGDGTVTFESREPDDLPASPPDRESLGSLAGSASGNVNLTATVTVSVQADALEERGLDPDRVALYEADGDGWSEADTALTAETGTTYRYTAEVSSLEGLTVAETGEAPATDGGYASAIPGFELGAAAGAVMLLTVALAARYRLRSGSE</sequence>
<reference evidence="3" key="1">
    <citation type="submission" date="2016-10" db="EMBL/GenBank/DDBJ databases">
        <authorList>
            <person name="Varghese N."/>
            <person name="Submissions S."/>
        </authorList>
    </citation>
    <scope>NUCLEOTIDE SEQUENCE [LARGE SCALE GENOMIC DNA]</scope>
    <source>
        <strain evidence="3">DSM 13078</strain>
    </source>
</reference>
<dbReference type="OrthoDB" id="103676at2157"/>
<dbReference type="AlphaFoldDB" id="A0A1I1F053"/>
<accession>A0A1I1F053</accession>
<proteinExistence type="predicted"/>
<evidence type="ECO:0008006" key="4">
    <source>
        <dbReference type="Google" id="ProtNLM"/>
    </source>
</evidence>
<name>A0A1I1F053_NATHA</name>
<gene>
    <name evidence="2" type="ORF">SAMN05444422_10380</name>
</gene>
<dbReference type="EMBL" id="FOKW01000003">
    <property type="protein sequence ID" value="SFB92694.1"/>
    <property type="molecule type" value="Genomic_DNA"/>
</dbReference>
<feature type="region of interest" description="Disordered" evidence="1">
    <location>
        <begin position="313"/>
        <end position="345"/>
    </location>
</feature>
<protein>
    <recommendedName>
        <fullName evidence="4">PGF-pre-PGF domain-containing protein</fullName>
    </recommendedName>
</protein>
<dbReference type="RefSeq" id="WP_089786581.1">
    <property type="nucleotide sequence ID" value="NZ_FOKW01000003.1"/>
</dbReference>
<evidence type="ECO:0000313" key="3">
    <source>
        <dbReference type="Proteomes" id="UP000199161"/>
    </source>
</evidence>
<organism evidence="2 3">
    <name type="scientific">Natronobacterium haloterrestre</name>
    <name type="common">Halobiforma haloterrestris</name>
    <dbReference type="NCBI Taxonomy" id="148448"/>
    <lineage>
        <taxon>Archaea</taxon>
        <taxon>Methanobacteriati</taxon>
        <taxon>Methanobacteriota</taxon>
        <taxon>Stenosarchaea group</taxon>
        <taxon>Halobacteria</taxon>
        <taxon>Halobacteriales</taxon>
        <taxon>Natrialbaceae</taxon>
        <taxon>Natronobacterium</taxon>
    </lineage>
</organism>
<evidence type="ECO:0000256" key="1">
    <source>
        <dbReference type="SAM" id="MobiDB-lite"/>
    </source>
</evidence>